<protein>
    <submittedName>
        <fullName evidence="4">VPLPA-CTERM sorting domain-containing protein</fullName>
    </submittedName>
</protein>
<organism evidence="4 5">
    <name type="scientific">Meridianimarinicoccus roseus</name>
    <dbReference type="NCBI Taxonomy" id="2072018"/>
    <lineage>
        <taxon>Bacteria</taxon>
        <taxon>Pseudomonadati</taxon>
        <taxon>Pseudomonadota</taxon>
        <taxon>Alphaproteobacteria</taxon>
        <taxon>Rhodobacterales</taxon>
        <taxon>Paracoccaceae</taxon>
        <taxon>Meridianimarinicoccus</taxon>
    </lineage>
</organism>
<evidence type="ECO:0000256" key="2">
    <source>
        <dbReference type="SAM" id="SignalP"/>
    </source>
</evidence>
<feature type="chain" id="PRO_5015906343" evidence="2">
    <location>
        <begin position="38"/>
        <end position="352"/>
    </location>
</feature>
<accession>A0A2V2LGL5</accession>
<keyword evidence="1" id="KW-1133">Transmembrane helix</keyword>
<sequence>MRDPMSLHFAKFLTAPRGLVAAAAVALMGSMPGAASAAVSVVWDSPANNSTFTVGTVVAPLGRASATGVIGTGLDLSIVMDSSGSMFTSVTATDGNGNTVTKSRGAWQKEGALALVAGLPDTATVSIVEFDDNGTTVIGQTVLNAAGRLAVQAAINSVDESGGTVIGDGIDAAASNLLPGTPGFDQAMVVFSDGSTSGNPSINAATAVANGVETIDAVALPGAVISTMQGIASAGNGTFVDATSDIGLVNNLLAGLSGGLPIGLASLTVTTPDGTITPVTTGVGNIFQSPAFALNLGNNIFTATATDTDGNVAVATLNLIGVQAAIPLPAAGWLMLTVLGGGLGMSRLRRKS</sequence>
<feature type="signal peptide" evidence="2">
    <location>
        <begin position="1"/>
        <end position="37"/>
    </location>
</feature>
<evidence type="ECO:0000259" key="3">
    <source>
        <dbReference type="PROSITE" id="PS50234"/>
    </source>
</evidence>
<evidence type="ECO:0000313" key="4">
    <source>
        <dbReference type="EMBL" id="PWR04625.1"/>
    </source>
</evidence>
<reference evidence="4 5" key="1">
    <citation type="submission" date="2018-05" db="EMBL/GenBank/DDBJ databases">
        <title>Rhodobacteraceae gen. nov., sp. nov. isolated from sea water.</title>
        <authorList>
            <person name="Ren Y."/>
        </authorList>
    </citation>
    <scope>NUCLEOTIDE SEQUENCE [LARGE SCALE GENOMIC DNA]</scope>
    <source>
        <strain evidence="4 5">TG-679</strain>
    </source>
</reference>
<dbReference type="Gene3D" id="3.40.50.410">
    <property type="entry name" value="von Willebrand factor, type A domain"/>
    <property type="match status" value="1"/>
</dbReference>
<comment type="caution">
    <text evidence="4">The sequence shown here is derived from an EMBL/GenBank/DDBJ whole genome shotgun (WGS) entry which is preliminary data.</text>
</comment>
<evidence type="ECO:0000313" key="5">
    <source>
        <dbReference type="Proteomes" id="UP000245680"/>
    </source>
</evidence>
<name>A0A2V2LGL5_9RHOB</name>
<feature type="domain" description="VWFA" evidence="3">
    <location>
        <begin position="75"/>
        <end position="256"/>
    </location>
</feature>
<evidence type="ECO:0000256" key="1">
    <source>
        <dbReference type="SAM" id="Phobius"/>
    </source>
</evidence>
<dbReference type="SMART" id="SM00327">
    <property type="entry name" value="VWA"/>
    <property type="match status" value="1"/>
</dbReference>
<proteinExistence type="predicted"/>
<dbReference type="EMBL" id="QGKU01000003">
    <property type="protein sequence ID" value="PWR04625.1"/>
    <property type="molecule type" value="Genomic_DNA"/>
</dbReference>
<dbReference type="Pfam" id="PF00092">
    <property type="entry name" value="VWA"/>
    <property type="match status" value="1"/>
</dbReference>
<dbReference type="PROSITE" id="PS50234">
    <property type="entry name" value="VWFA"/>
    <property type="match status" value="1"/>
</dbReference>
<dbReference type="SUPFAM" id="SSF53300">
    <property type="entry name" value="vWA-like"/>
    <property type="match status" value="1"/>
</dbReference>
<dbReference type="InterPro" id="IPR002035">
    <property type="entry name" value="VWF_A"/>
</dbReference>
<feature type="transmembrane region" description="Helical" evidence="1">
    <location>
        <begin position="326"/>
        <end position="345"/>
    </location>
</feature>
<keyword evidence="2" id="KW-0732">Signal</keyword>
<dbReference type="OrthoDB" id="483240at2"/>
<dbReference type="AlphaFoldDB" id="A0A2V2LGL5"/>
<dbReference type="InterPro" id="IPR036465">
    <property type="entry name" value="vWFA_dom_sf"/>
</dbReference>
<gene>
    <name evidence="4" type="ORF">DKT77_01285</name>
</gene>
<dbReference type="Proteomes" id="UP000245680">
    <property type="component" value="Unassembled WGS sequence"/>
</dbReference>
<keyword evidence="1" id="KW-0812">Transmembrane</keyword>
<keyword evidence="5" id="KW-1185">Reference proteome</keyword>
<keyword evidence="1" id="KW-0472">Membrane</keyword>